<reference evidence="1" key="1">
    <citation type="submission" date="2014-09" db="EMBL/GenBank/DDBJ databases">
        <authorList>
            <person name="Magalhaes I.L.F."/>
            <person name="Oliveira U."/>
            <person name="Santos F.R."/>
            <person name="Vidigal T.H.D.A."/>
            <person name="Brescovit A.D."/>
            <person name="Santos A.J."/>
        </authorList>
    </citation>
    <scope>NUCLEOTIDE SEQUENCE</scope>
    <source>
        <tissue evidence="1">Shoot tissue taken approximately 20 cm above the soil surface</tissue>
    </source>
</reference>
<sequence>MHHKWPYMRYIDTKCHSLETKTMQVVP</sequence>
<evidence type="ECO:0000313" key="1">
    <source>
        <dbReference type="EMBL" id="JAD96577.1"/>
    </source>
</evidence>
<dbReference type="EMBL" id="GBRH01201318">
    <property type="protein sequence ID" value="JAD96577.1"/>
    <property type="molecule type" value="Transcribed_RNA"/>
</dbReference>
<name>A0A0A9EKL8_ARUDO</name>
<proteinExistence type="predicted"/>
<reference evidence="1" key="2">
    <citation type="journal article" date="2015" name="Data Brief">
        <title>Shoot transcriptome of the giant reed, Arundo donax.</title>
        <authorList>
            <person name="Barrero R.A."/>
            <person name="Guerrero F.D."/>
            <person name="Moolhuijzen P."/>
            <person name="Goolsby J.A."/>
            <person name="Tidwell J."/>
            <person name="Bellgard S.E."/>
            <person name="Bellgard M.I."/>
        </authorList>
    </citation>
    <scope>NUCLEOTIDE SEQUENCE</scope>
    <source>
        <tissue evidence="1">Shoot tissue taken approximately 20 cm above the soil surface</tissue>
    </source>
</reference>
<protein>
    <submittedName>
        <fullName evidence="1">Uncharacterized protein</fullName>
    </submittedName>
</protein>
<accession>A0A0A9EKL8</accession>
<dbReference type="AlphaFoldDB" id="A0A0A9EKL8"/>
<organism evidence="1">
    <name type="scientific">Arundo donax</name>
    <name type="common">Giant reed</name>
    <name type="synonym">Donax arundinaceus</name>
    <dbReference type="NCBI Taxonomy" id="35708"/>
    <lineage>
        <taxon>Eukaryota</taxon>
        <taxon>Viridiplantae</taxon>
        <taxon>Streptophyta</taxon>
        <taxon>Embryophyta</taxon>
        <taxon>Tracheophyta</taxon>
        <taxon>Spermatophyta</taxon>
        <taxon>Magnoliopsida</taxon>
        <taxon>Liliopsida</taxon>
        <taxon>Poales</taxon>
        <taxon>Poaceae</taxon>
        <taxon>PACMAD clade</taxon>
        <taxon>Arundinoideae</taxon>
        <taxon>Arundineae</taxon>
        <taxon>Arundo</taxon>
    </lineage>
</organism>